<name>A0ABX1X7L6_9BACL</name>
<dbReference type="EMBL" id="WHNY01000026">
    <property type="protein sequence ID" value="NOU64096.1"/>
    <property type="molecule type" value="Genomic_DNA"/>
</dbReference>
<reference evidence="2 3" key="1">
    <citation type="submission" date="2019-10" db="EMBL/GenBank/DDBJ databases">
        <title>Description of Paenibacillus humi sp. nov.</title>
        <authorList>
            <person name="Carlier A."/>
            <person name="Qi S."/>
        </authorList>
    </citation>
    <scope>NUCLEOTIDE SEQUENCE [LARGE SCALE GENOMIC DNA]</scope>
    <source>
        <strain evidence="2 3">LMG 31461</strain>
    </source>
</reference>
<organism evidence="2 3">
    <name type="scientific">Paenibacillus plantarum</name>
    <dbReference type="NCBI Taxonomy" id="2654975"/>
    <lineage>
        <taxon>Bacteria</taxon>
        <taxon>Bacillati</taxon>
        <taxon>Bacillota</taxon>
        <taxon>Bacilli</taxon>
        <taxon>Bacillales</taxon>
        <taxon>Paenibacillaceae</taxon>
        <taxon>Paenibacillus</taxon>
    </lineage>
</organism>
<protein>
    <recommendedName>
        <fullName evidence="1">TnsA endonuclease N-terminal domain-containing protein</fullName>
    </recommendedName>
</protein>
<gene>
    <name evidence="2" type="ORF">GC096_08675</name>
</gene>
<dbReference type="Proteomes" id="UP000653578">
    <property type="component" value="Unassembled WGS sequence"/>
</dbReference>
<evidence type="ECO:0000259" key="1">
    <source>
        <dbReference type="Pfam" id="PF08722"/>
    </source>
</evidence>
<dbReference type="InterPro" id="IPR014833">
    <property type="entry name" value="TnsA_N"/>
</dbReference>
<dbReference type="Pfam" id="PF08722">
    <property type="entry name" value="Tn7_TnsA-like_N"/>
    <property type="match status" value="1"/>
</dbReference>
<accession>A0ABX1X7L6</accession>
<dbReference type="Gene3D" id="3.40.1350.10">
    <property type="match status" value="1"/>
</dbReference>
<comment type="caution">
    <text evidence="2">The sequence shown here is derived from an EMBL/GenBank/DDBJ whole genome shotgun (WGS) entry which is preliminary data.</text>
</comment>
<evidence type="ECO:0000313" key="3">
    <source>
        <dbReference type="Proteomes" id="UP000653578"/>
    </source>
</evidence>
<dbReference type="InterPro" id="IPR011856">
    <property type="entry name" value="tRNA_endonuc-like_dom_sf"/>
</dbReference>
<dbReference type="RefSeq" id="WP_171629829.1">
    <property type="nucleotide sequence ID" value="NZ_WHNY01000026.1"/>
</dbReference>
<evidence type="ECO:0000313" key="2">
    <source>
        <dbReference type="EMBL" id="NOU64096.1"/>
    </source>
</evidence>
<sequence>MVQLVARRIRPTRGRNYRSKISRSKSLRIIHTESLLERDYVRIANFDSKVSKIFFQPVGIRFHYKGRRRRYFPDFLIVTTDGQHFLIEVKLTKYVNTNLNKAKFEAARLLCLEKKWTFHVITEEQIRIGYLQSNLKLLLEVKAHKTTPAVTEFIKTVLTYYGPQSVAELLKQCEIVESSMMMLNLHKLIYAHEVKAEVVKERLSQKSYVWVV</sequence>
<feature type="domain" description="TnsA endonuclease N-terminal" evidence="1">
    <location>
        <begin position="47"/>
        <end position="123"/>
    </location>
</feature>
<keyword evidence="3" id="KW-1185">Reference proteome</keyword>
<proteinExistence type="predicted"/>